<dbReference type="Gene3D" id="3.30.60.190">
    <property type="match status" value="1"/>
</dbReference>
<dbReference type="Proteomes" id="UP001153714">
    <property type="component" value="Chromosome 16"/>
</dbReference>
<keyword evidence="1" id="KW-0863">Zinc-finger</keyword>
<proteinExistence type="predicted"/>
<dbReference type="InterPro" id="IPR048371">
    <property type="entry name" value="ZNHIT3_C"/>
</dbReference>
<gene>
    <name evidence="3" type="ORF">DIATSA_LOCUS4754</name>
</gene>
<reference evidence="3" key="1">
    <citation type="submission" date="2021-12" db="EMBL/GenBank/DDBJ databases">
        <authorList>
            <person name="King R."/>
        </authorList>
    </citation>
    <scope>NUCLEOTIDE SEQUENCE</scope>
</reference>
<keyword evidence="1" id="KW-0862">Zinc</keyword>
<dbReference type="EMBL" id="OU893347">
    <property type="protein sequence ID" value="CAG9786823.1"/>
    <property type="molecule type" value="Genomic_DNA"/>
</dbReference>
<evidence type="ECO:0000259" key="2">
    <source>
        <dbReference type="PROSITE" id="PS51083"/>
    </source>
</evidence>
<evidence type="ECO:0000256" key="1">
    <source>
        <dbReference type="PROSITE-ProRule" id="PRU00453"/>
    </source>
</evidence>
<evidence type="ECO:0000313" key="4">
    <source>
        <dbReference type="Proteomes" id="UP001153714"/>
    </source>
</evidence>
<dbReference type="PROSITE" id="PS51083">
    <property type="entry name" value="ZF_HIT"/>
    <property type="match status" value="1"/>
</dbReference>
<protein>
    <recommendedName>
        <fullName evidence="2">HIT-type domain-containing protein</fullName>
    </recommendedName>
</protein>
<evidence type="ECO:0000313" key="3">
    <source>
        <dbReference type="EMBL" id="CAG9786823.1"/>
    </source>
</evidence>
<feature type="domain" description="HIT-type" evidence="2">
    <location>
        <begin position="4"/>
        <end position="36"/>
    </location>
</feature>
<dbReference type="GO" id="GO:0008270">
    <property type="term" value="F:zinc ion binding"/>
    <property type="evidence" value="ECO:0007669"/>
    <property type="project" value="UniProtKB-UniRule"/>
</dbReference>
<accession>A0A9N9WBY0</accession>
<dbReference type="Pfam" id="PF04438">
    <property type="entry name" value="zf-HIT"/>
    <property type="match status" value="1"/>
</dbReference>
<organism evidence="3 4">
    <name type="scientific">Diatraea saccharalis</name>
    <name type="common">sugarcane borer</name>
    <dbReference type="NCBI Taxonomy" id="40085"/>
    <lineage>
        <taxon>Eukaryota</taxon>
        <taxon>Metazoa</taxon>
        <taxon>Ecdysozoa</taxon>
        <taxon>Arthropoda</taxon>
        <taxon>Hexapoda</taxon>
        <taxon>Insecta</taxon>
        <taxon>Pterygota</taxon>
        <taxon>Neoptera</taxon>
        <taxon>Endopterygota</taxon>
        <taxon>Lepidoptera</taxon>
        <taxon>Glossata</taxon>
        <taxon>Ditrysia</taxon>
        <taxon>Pyraloidea</taxon>
        <taxon>Crambidae</taxon>
        <taxon>Crambinae</taxon>
        <taxon>Diatraea</taxon>
    </lineage>
</organism>
<dbReference type="SUPFAM" id="SSF144232">
    <property type="entry name" value="HIT/MYND zinc finger-like"/>
    <property type="match status" value="1"/>
</dbReference>
<keyword evidence="1" id="KW-0479">Metal-binding</keyword>
<reference evidence="3" key="2">
    <citation type="submission" date="2022-10" db="EMBL/GenBank/DDBJ databases">
        <authorList>
            <consortium name="ENA_rothamsted_submissions"/>
            <consortium name="culmorum"/>
            <person name="King R."/>
        </authorList>
    </citation>
    <scope>NUCLEOTIDE SEQUENCE</scope>
</reference>
<dbReference type="CDD" id="cd23024">
    <property type="entry name" value="zf-HIT_ZNHIT2-3"/>
    <property type="match status" value="1"/>
</dbReference>
<dbReference type="Pfam" id="PF21373">
    <property type="entry name" value="ZNHIT3_C"/>
    <property type="match status" value="1"/>
</dbReference>
<sequence length="130" mass="14891">MYNCVLCNEPSKYKCPVCRKPYCSVACCKLHRANPCTAPDVSTIESPKKQNIDYEFPTEDTVPIEKLELLSKSVDVKKCLENPHVRDILKELDKSAYPDDLMQEYMLEPIFTEFVDACLSVVQPPENDKQ</sequence>
<dbReference type="OrthoDB" id="18412at2759"/>
<dbReference type="AlphaFoldDB" id="A0A9N9WBY0"/>
<keyword evidence="4" id="KW-1185">Reference proteome</keyword>
<dbReference type="InterPro" id="IPR007529">
    <property type="entry name" value="Znf_HIT"/>
</dbReference>
<name>A0A9N9WBY0_9NEOP</name>